<evidence type="ECO:0000256" key="1">
    <source>
        <dbReference type="ARBA" id="ARBA00004571"/>
    </source>
</evidence>
<dbReference type="SUPFAM" id="SSF56935">
    <property type="entry name" value="Porins"/>
    <property type="match status" value="1"/>
</dbReference>
<keyword evidence="6" id="KW-0472">Membrane</keyword>
<evidence type="ECO:0000256" key="3">
    <source>
        <dbReference type="ARBA" id="ARBA00022452"/>
    </source>
</evidence>
<dbReference type="PATRIC" id="fig|1028801.3.peg.1427"/>
<dbReference type="AlphaFoldDB" id="A0A068T8P1"/>
<dbReference type="eggNOG" id="COG2067">
    <property type="taxonomic scope" value="Bacteria"/>
</dbReference>
<comment type="subcellular location">
    <subcellularLocation>
        <location evidence="1">Cell outer membrane</location>
        <topology evidence="1">Multi-pass membrane protein</topology>
    </subcellularLocation>
</comment>
<dbReference type="PANTHER" id="PTHR35093:SF8">
    <property type="entry name" value="OUTER MEMBRANE PROTEIN NMB0088-RELATED"/>
    <property type="match status" value="1"/>
</dbReference>
<protein>
    <submittedName>
        <fullName evidence="9">Long-chain fatty acid transport protein</fullName>
    </submittedName>
</protein>
<organism evidence="9 10">
    <name type="scientific">Neorhizobium galegae bv. officinalis bv. officinalis str. HAMBI 1141</name>
    <dbReference type="NCBI Taxonomy" id="1028801"/>
    <lineage>
        <taxon>Bacteria</taxon>
        <taxon>Pseudomonadati</taxon>
        <taxon>Pseudomonadota</taxon>
        <taxon>Alphaproteobacteria</taxon>
        <taxon>Hyphomicrobiales</taxon>
        <taxon>Rhizobiaceae</taxon>
        <taxon>Rhizobium/Agrobacterium group</taxon>
        <taxon>Neorhizobium</taxon>
    </lineage>
</organism>
<evidence type="ECO:0000256" key="2">
    <source>
        <dbReference type="ARBA" id="ARBA00008163"/>
    </source>
</evidence>
<keyword evidence="7" id="KW-0998">Cell outer membrane</keyword>
<sequence length="384" mass="40978">MVSKLITRGLLALTAAGVWQTQVHAGGFSWGEANTDILYERGNAAVQAGVTYVNPRRDFDTINGVSSSDDPFSQDYAIPNVAAMGRISDALACAFTYTKPYGGDSKYGPQARAADAAAGLPTSSNYYFGKKFHANEYGATCDVSFEMGKGRLHFLGGGFMQDFTYKAESIYGTLRLEDDSAFGYRFGVGYDIPEYALRAQLMYRSQIEHKADGDFTPLALAPILGSAPVAADGHGTLPQSLKLSLQSGVAPGWLVYGSAEWTDWSVLKTLDYNIAGLPPQHDQYNWKDGWTLIGGVGHQFTDKIAGTLNVRWDKGVGNGADIMTDTWSVGAGAAIDCGPGQLRVGGGVSYLTSGSQSTAKGANFNATANGDWAYALTASYNIKF</sequence>
<dbReference type="RefSeq" id="WP_038542368.1">
    <property type="nucleotide sequence ID" value="NZ_HG938355.1"/>
</dbReference>
<reference evidence="10" key="1">
    <citation type="journal article" date="2014" name="BMC Genomics">
        <title>Genome sequencing of two Neorhizobium galegae strains reveals a noeT gene responsible for the unusual acetylation of the nodulation factors.</title>
        <authorList>
            <person name="Osterman J."/>
            <person name="Marsh J."/>
            <person name="Laine P.K."/>
            <person name="Zeng Z."/>
            <person name="Alatalo E."/>
            <person name="Sullivan J.T."/>
            <person name="Young J.P."/>
            <person name="Thomas-Oates J."/>
            <person name="Paulin L."/>
            <person name="Lindstrom K."/>
        </authorList>
    </citation>
    <scope>NUCLEOTIDE SEQUENCE [LARGE SCALE GENOMIC DNA]</scope>
    <source>
        <strain evidence="10">HAMBI 1141</strain>
    </source>
</reference>
<dbReference type="InterPro" id="IPR005017">
    <property type="entry name" value="OMPP1/FadL/TodX"/>
</dbReference>
<feature type="signal peptide" evidence="8">
    <location>
        <begin position="1"/>
        <end position="25"/>
    </location>
</feature>
<comment type="similarity">
    <text evidence="2">Belongs to the OmpP1/FadL family.</text>
</comment>
<evidence type="ECO:0000256" key="6">
    <source>
        <dbReference type="ARBA" id="ARBA00023136"/>
    </source>
</evidence>
<keyword evidence="3" id="KW-1134">Transmembrane beta strand</keyword>
<dbReference type="PANTHER" id="PTHR35093">
    <property type="entry name" value="OUTER MEMBRANE PROTEIN NMB0088-RELATED"/>
    <property type="match status" value="1"/>
</dbReference>
<evidence type="ECO:0000313" key="9">
    <source>
        <dbReference type="EMBL" id="CDN53750.1"/>
    </source>
</evidence>
<evidence type="ECO:0000313" key="10">
    <source>
        <dbReference type="Proteomes" id="UP000028186"/>
    </source>
</evidence>
<dbReference type="GO" id="GO:0009279">
    <property type="term" value="C:cell outer membrane"/>
    <property type="evidence" value="ECO:0007669"/>
    <property type="project" value="UniProtKB-SubCell"/>
</dbReference>
<dbReference type="GO" id="GO:0015483">
    <property type="term" value="F:long-chain fatty acid transporting porin activity"/>
    <property type="evidence" value="ECO:0007669"/>
    <property type="project" value="TreeGrafter"/>
</dbReference>
<evidence type="ECO:0000256" key="7">
    <source>
        <dbReference type="ARBA" id="ARBA00023237"/>
    </source>
</evidence>
<dbReference type="EMBL" id="HG938355">
    <property type="protein sequence ID" value="CDN53750.1"/>
    <property type="molecule type" value="Genomic_DNA"/>
</dbReference>
<keyword evidence="4" id="KW-0812">Transmembrane</keyword>
<accession>A0A068T8P1</accession>
<name>A0A068T8P1_NEOGA</name>
<dbReference type="KEGG" id="ngl:RG1141_CH14020"/>
<evidence type="ECO:0000256" key="8">
    <source>
        <dbReference type="SAM" id="SignalP"/>
    </source>
</evidence>
<dbReference type="Pfam" id="PF03349">
    <property type="entry name" value="Toluene_X"/>
    <property type="match status" value="1"/>
</dbReference>
<evidence type="ECO:0000256" key="4">
    <source>
        <dbReference type="ARBA" id="ARBA00022692"/>
    </source>
</evidence>
<gene>
    <name evidence="9" type="ORF">RG1141_CH14020</name>
</gene>
<dbReference type="Proteomes" id="UP000028186">
    <property type="component" value="Chromosome I"/>
</dbReference>
<dbReference type="HOGENOM" id="CLU_039022_2_0_5"/>
<keyword evidence="5 8" id="KW-0732">Signal</keyword>
<proteinExistence type="inferred from homology"/>
<feature type="chain" id="PRO_5001656729" evidence="8">
    <location>
        <begin position="26"/>
        <end position="384"/>
    </location>
</feature>
<dbReference type="Gene3D" id="2.40.160.60">
    <property type="entry name" value="Outer membrane protein transport protein (OMPP1/FadL/TodX)"/>
    <property type="match status" value="1"/>
</dbReference>
<evidence type="ECO:0000256" key="5">
    <source>
        <dbReference type="ARBA" id="ARBA00022729"/>
    </source>
</evidence>